<dbReference type="Proteomes" id="UP001229421">
    <property type="component" value="Unassembled WGS sequence"/>
</dbReference>
<sequence length="78" mass="8938">MDLGNCNDPISYNEAISSDQSSEWNKAMTDELNSMYQNDVWDLVELPKGVMLRKRALTIKKPSTLFQGRIPYGLSWLL</sequence>
<evidence type="ECO:0000313" key="1">
    <source>
        <dbReference type="EMBL" id="KAK1419614.1"/>
    </source>
</evidence>
<dbReference type="EMBL" id="JAUHHV010000007">
    <property type="protein sequence ID" value="KAK1419614.1"/>
    <property type="molecule type" value="Genomic_DNA"/>
</dbReference>
<comment type="caution">
    <text evidence="1">The sequence shown here is derived from an EMBL/GenBank/DDBJ whole genome shotgun (WGS) entry which is preliminary data.</text>
</comment>
<keyword evidence="2" id="KW-1185">Reference proteome</keyword>
<proteinExistence type="predicted"/>
<evidence type="ECO:0000313" key="2">
    <source>
        <dbReference type="Proteomes" id="UP001229421"/>
    </source>
</evidence>
<organism evidence="1 2">
    <name type="scientific">Tagetes erecta</name>
    <name type="common">African marigold</name>
    <dbReference type="NCBI Taxonomy" id="13708"/>
    <lineage>
        <taxon>Eukaryota</taxon>
        <taxon>Viridiplantae</taxon>
        <taxon>Streptophyta</taxon>
        <taxon>Embryophyta</taxon>
        <taxon>Tracheophyta</taxon>
        <taxon>Spermatophyta</taxon>
        <taxon>Magnoliopsida</taxon>
        <taxon>eudicotyledons</taxon>
        <taxon>Gunneridae</taxon>
        <taxon>Pentapetalae</taxon>
        <taxon>asterids</taxon>
        <taxon>campanulids</taxon>
        <taxon>Asterales</taxon>
        <taxon>Asteraceae</taxon>
        <taxon>Asteroideae</taxon>
        <taxon>Heliantheae alliance</taxon>
        <taxon>Tageteae</taxon>
        <taxon>Tagetes</taxon>
    </lineage>
</organism>
<protein>
    <submittedName>
        <fullName evidence="1">Uncharacterized protein</fullName>
    </submittedName>
</protein>
<reference evidence="1" key="1">
    <citation type="journal article" date="2023" name="bioRxiv">
        <title>Improved chromosome-level genome assembly for marigold (Tagetes erecta).</title>
        <authorList>
            <person name="Jiang F."/>
            <person name="Yuan L."/>
            <person name="Wang S."/>
            <person name="Wang H."/>
            <person name="Xu D."/>
            <person name="Wang A."/>
            <person name="Fan W."/>
        </authorList>
    </citation>
    <scope>NUCLEOTIDE SEQUENCE</scope>
    <source>
        <strain evidence="1">WSJ</strain>
        <tissue evidence="1">Leaf</tissue>
    </source>
</reference>
<name>A0AAD8NSI7_TARER</name>
<gene>
    <name evidence="1" type="ORF">QVD17_28832</name>
</gene>
<accession>A0AAD8NSI7</accession>
<dbReference type="AlphaFoldDB" id="A0AAD8NSI7"/>